<dbReference type="GO" id="GO:0003677">
    <property type="term" value="F:DNA binding"/>
    <property type="evidence" value="ECO:0007669"/>
    <property type="project" value="UniProtKB-KW"/>
</dbReference>
<evidence type="ECO:0000256" key="1">
    <source>
        <dbReference type="ARBA" id="ARBA00009913"/>
    </source>
</evidence>
<dbReference type="InterPro" id="IPR006120">
    <property type="entry name" value="Resolvase_HTH_dom"/>
</dbReference>
<dbReference type="Pfam" id="PF00239">
    <property type="entry name" value="Resolvase"/>
    <property type="match status" value="1"/>
</dbReference>
<dbReference type="InterPro" id="IPR006119">
    <property type="entry name" value="Resolv_N"/>
</dbReference>
<name>A0A7W9JGW1_9MICC</name>
<dbReference type="PROSITE" id="PS51736">
    <property type="entry name" value="RECOMBINASES_3"/>
    <property type="match status" value="1"/>
</dbReference>
<dbReference type="SUPFAM" id="SSF53041">
    <property type="entry name" value="Resolvase-like"/>
    <property type="match status" value="1"/>
</dbReference>
<dbReference type="Gene3D" id="3.40.50.1390">
    <property type="entry name" value="Resolvase, N-terminal catalytic domain"/>
    <property type="match status" value="1"/>
</dbReference>
<keyword evidence="2" id="KW-0238">DNA-binding</keyword>
<evidence type="ECO:0000259" key="4">
    <source>
        <dbReference type="PROSITE" id="PS51736"/>
    </source>
</evidence>
<dbReference type="Gene3D" id="1.10.10.60">
    <property type="entry name" value="Homeodomain-like"/>
    <property type="match status" value="1"/>
</dbReference>
<keyword evidence="6" id="KW-1185">Reference proteome</keyword>
<dbReference type="Pfam" id="PF02796">
    <property type="entry name" value="HTH_7"/>
    <property type="match status" value="1"/>
</dbReference>
<accession>A0A7W9JGW1</accession>
<dbReference type="InterPro" id="IPR050639">
    <property type="entry name" value="SSR_resolvase"/>
</dbReference>
<dbReference type="PANTHER" id="PTHR30461:SF2">
    <property type="entry name" value="SERINE RECOMBINASE PINE-RELATED"/>
    <property type="match status" value="1"/>
</dbReference>
<dbReference type="EMBL" id="JACHMW010000001">
    <property type="protein sequence ID" value="MBB5847690.1"/>
    <property type="molecule type" value="Genomic_DNA"/>
</dbReference>
<gene>
    <name evidence="5" type="ORF">HDA33_000254</name>
</gene>
<dbReference type="SUPFAM" id="SSF46689">
    <property type="entry name" value="Homeodomain-like"/>
    <property type="match status" value="1"/>
</dbReference>
<dbReference type="InterPro" id="IPR009057">
    <property type="entry name" value="Homeodomain-like_sf"/>
</dbReference>
<comment type="caution">
    <text evidence="5">The sequence shown here is derived from an EMBL/GenBank/DDBJ whole genome shotgun (WGS) entry which is preliminary data.</text>
</comment>
<organism evidence="5 6">
    <name type="scientific">Micrococcus endophyticus</name>
    <dbReference type="NCBI Taxonomy" id="455343"/>
    <lineage>
        <taxon>Bacteria</taxon>
        <taxon>Bacillati</taxon>
        <taxon>Actinomycetota</taxon>
        <taxon>Actinomycetes</taxon>
        <taxon>Micrococcales</taxon>
        <taxon>Micrococcaceae</taxon>
        <taxon>Micrococcus</taxon>
    </lineage>
</organism>
<evidence type="ECO:0000256" key="3">
    <source>
        <dbReference type="ARBA" id="ARBA00023172"/>
    </source>
</evidence>
<dbReference type="Proteomes" id="UP000567246">
    <property type="component" value="Unassembled WGS sequence"/>
</dbReference>
<evidence type="ECO:0000256" key="2">
    <source>
        <dbReference type="ARBA" id="ARBA00023125"/>
    </source>
</evidence>
<dbReference type="GO" id="GO:0000150">
    <property type="term" value="F:DNA strand exchange activity"/>
    <property type="evidence" value="ECO:0007669"/>
    <property type="project" value="InterPro"/>
</dbReference>
<proteinExistence type="inferred from homology"/>
<reference evidence="5 6" key="1">
    <citation type="submission" date="2020-08" db="EMBL/GenBank/DDBJ databases">
        <title>Sequencing the genomes of 1000 actinobacteria strains.</title>
        <authorList>
            <person name="Klenk H.-P."/>
        </authorList>
    </citation>
    <scope>NUCLEOTIDE SEQUENCE [LARGE SCALE GENOMIC DNA]</scope>
    <source>
        <strain evidence="5 6">DSM 17945</strain>
    </source>
</reference>
<evidence type="ECO:0000313" key="6">
    <source>
        <dbReference type="Proteomes" id="UP000567246"/>
    </source>
</evidence>
<dbReference type="AlphaFoldDB" id="A0A7W9JGW1"/>
<protein>
    <submittedName>
        <fullName evidence="5">DNA invertase Pin-like site-specific DNA recombinase</fullName>
    </submittedName>
</protein>
<dbReference type="PANTHER" id="PTHR30461">
    <property type="entry name" value="DNA-INVERTASE FROM LAMBDOID PROPHAGE"/>
    <property type="match status" value="1"/>
</dbReference>
<keyword evidence="3" id="KW-0233">DNA recombination</keyword>
<comment type="similarity">
    <text evidence="1">Belongs to the site-specific recombinase resolvase family.</text>
</comment>
<feature type="domain" description="Resolvase/invertase-type recombinase catalytic" evidence="4">
    <location>
        <begin position="1"/>
        <end position="77"/>
    </location>
</feature>
<dbReference type="CDD" id="cd00569">
    <property type="entry name" value="HTH_Hin_like"/>
    <property type="match status" value="1"/>
</dbReference>
<sequence>MDRLARDLRDLDDVVRQPLDKGVRLEFIKERIAFSLTETADPAATLMFQMLGAFAQFERTIINERRQEGVAAAKAAGKRGHRPPVLTAQQQAEVAARHAQGVPMARIAREAGISRTTAYKALREARGCVEGIKAIPNR</sequence>
<dbReference type="InterPro" id="IPR036162">
    <property type="entry name" value="Resolvase-like_N_sf"/>
</dbReference>
<evidence type="ECO:0000313" key="5">
    <source>
        <dbReference type="EMBL" id="MBB5847690.1"/>
    </source>
</evidence>